<evidence type="ECO:0000256" key="1">
    <source>
        <dbReference type="ARBA" id="ARBA00001120"/>
    </source>
</evidence>
<keyword evidence="9 14" id="KW-0067">ATP-binding</keyword>
<comment type="miscellaneous">
    <text evidence="14">Both phosphorylation and phosphorolysis are carried out by the same active site and suggest a common mechanism for both reactions.</text>
</comment>
<dbReference type="Gene3D" id="3.40.1390.20">
    <property type="entry name" value="HprK N-terminal domain-like"/>
    <property type="match status" value="1"/>
</dbReference>
<evidence type="ECO:0000256" key="12">
    <source>
        <dbReference type="ARBA" id="ARBA00023277"/>
    </source>
</evidence>
<dbReference type="InterPro" id="IPR003755">
    <property type="entry name" value="HPr(Ser)_kin/Pase"/>
</dbReference>
<feature type="domain" description="HPr(Ser) kinase/phosphorylase N-terminal" evidence="15">
    <location>
        <begin position="4"/>
        <end position="126"/>
    </location>
</feature>
<comment type="catalytic activity">
    <reaction evidence="13 14">
        <text>[HPr protein]-O-phospho-L-serine + phosphate + H(+) = [HPr protein]-L-serine + diphosphate</text>
        <dbReference type="Rhea" id="RHEA:46604"/>
        <dbReference type="Rhea" id="RHEA-COMP:11602"/>
        <dbReference type="Rhea" id="RHEA-COMP:11603"/>
        <dbReference type="ChEBI" id="CHEBI:15378"/>
        <dbReference type="ChEBI" id="CHEBI:29999"/>
        <dbReference type="ChEBI" id="CHEBI:33019"/>
        <dbReference type="ChEBI" id="CHEBI:43474"/>
        <dbReference type="ChEBI" id="CHEBI:83421"/>
    </reaction>
</comment>
<evidence type="ECO:0000256" key="7">
    <source>
        <dbReference type="ARBA" id="ARBA00022741"/>
    </source>
</evidence>
<dbReference type="CDD" id="cd01918">
    <property type="entry name" value="HprK_C"/>
    <property type="match status" value="1"/>
</dbReference>
<feature type="region of interest" description="Important for the catalytic mechanism of dephosphorylation" evidence="14">
    <location>
        <begin position="263"/>
        <end position="268"/>
    </location>
</feature>
<evidence type="ECO:0000313" key="17">
    <source>
        <dbReference type="EMBL" id="BCR35163.1"/>
    </source>
</evidence>
<keyword evidence="6 14" id="KW-0479">Metal-binding</keyword>
<keyword evidence="11 14" id="KW-0511">Multifunctional enzyme</keyword>
<comment type="catalytic activity">
    <reaction evidence="1 14">
        <text>[HPr protein]-L-serine + ATP = [HPr protein]-O-phospho-L-serine + ADP + H(+)</text>
        <dbReference type="Rhea" id="RHEA:46600"/>
        <dbReference type="Rhea" id="RHEA-COMP:11602"/>
        <dbReference type="Rhea" id="RHEA-COMP:11603"/>
        <dbReference type="ChEBI" id="CHEBI:15378"/>
        <dbReference type="ChEBI" id="CHEBI:29999"/>
        <dbReference type="ChEBI" id="CHEBI:30616"/>
        <dbReference type="ChEBI" id="CHEBI:83421"/>
        <dbReference type="ChEBI" id="CHEBI:456216"/>
    </reaction>
</comment>
<dbReference type="Pfam" id="PF02603">
    <property type="entry name" value="Hpr_kinase_N"/>
    <property type="match status" value="1"/>
</dbReference>
<evidence type="ECO:0000259" key="16">
    <source>
        <dbReference type="Pfam" id="PF07475"/>
    </source>
</evidence>
<dbReference type="Pfam" id="PF07475">
    <property type="entry name" value="Hpr_kinase_C"/>
    <property type="match status" value="1"/>
</dbReference>
<sequence length="312" mass="34908">MKLKVKHLMKDLGLNIIAGKVGLENEIKAEMLSRPGVELAGFLDFFDKERLILIGSKEDHFMNLLPKDVKRKRIENIMMQKPPAIIFSVNVDIEDLFIELGDKYEVAIVKSDTRTTALSSVLYSYLHSKLAPRTSVHGVLVDIDGMGTLITGKSGIGKSETALELIKRGHILVSDDRVDIFEAAHGVLIGSAPKILEKYIEVRGIGIVDVVSMFGAGAYRETKKIRLVVELEHWEQGKFYDRLGIETQKVKFFDTEIAKITIPVLPGRNVATLVESAAMNQKLKFLGYNAAKELTEAVSKKARRDRRDEEDD</sequence>
<keyword evidence="4 14" id="KW-0723">Serine/threonine-protein kinase</keyword>
<gene>
    <name evidence="14 17" type="primary">hprK</name>
    <name evidence="17" type="ORF">MPAN_000560</name>
</gene>
<keyword evidence="8 14" id="KW-0418">Kinase</keyword>
<keyword evidence="7 14" id="KW-0547">Nucleotide-binding</keyword>
<dbReference type="SUPFAM" id="SSF53795">
    <property type="entry name" value="PEP carboxykinase-like"/>
    <property type="match status" value="1"/>
</dbReference>
<dbReference type="GO" id="GO:0004674">
    <property type="term" value="F:protein serine/threonine kinase activity"/>
    <property type="evidence" value="ECO:0007669"/>
    <property type="project" value="UniProtKB-KW"/>
</dbReference>
<evidence type="ECO:0000259" key="15">
    <source>
        <dbReference type="Pfam" id="PF02603"/>
    </source>
</evidence>
<keyword evidence="18" id="KW-1185">Reference proteome</keyword>
<dbReference type="PANTHER" id="PTHR30305:SF1">
    <property type="entry name" value="HPR KINASE_PHOSPHORYLASE"/>
    <property type="match status" value="1"/>
</dbReference>
<dbReference type="EC" id="2.7.11.-" evidence="14"/>
<keyword evidence="12" id="KW-0119">Carbohydrate metabolism</keyword>
<comment type="domain">
    <text evidence="14">The Walker A ATP-binding motif also binds Pi and PPi.</text>
</comment>
<dbReference type="EMBL" id="AP024412">
    <property type="protein sequence ID" value="BCR35163.1"/>
    <property type="molecule type" value="Genomic_DNA"/>
</dbReference>
<evidence type="ECO:0000313" key="18">
    <source>
        <dbReference type="Proteomes" id="UP000620133"/>
    </source>
</evidence>
<feature type="active site" description="Proton acceptor; for phosphorylation activity. Proton donor; for dephosphorylation activity" evidence="14">
    <location>
        <position position="176"/>
    </location>
</feature>
<dbReference type="InterPro" id="IPR011126">
    <property type="entry name" value="Hpr_kin/Pase_Hpr_N"/>
</dbReference>
<protein>
    <recommendedName>
        <fullName evidence="14">HPr kinase/phosphorylase</fullName>
        <shortName evidence="14">HPrK/P</shortName>
        <ecNumber evidence="14">2.7.11.-</ecNumber>
        <ecNumber evidence="14">2.7.4.-</ecNumber>
    </recommendedName>
    <alternativeName>
        <fullName evidence="14">HPr(Ser) kinase/phosphorylase</fullName>
    </alternativeName>
</protein>
<feature type="domain" description="HPr kinase/phosphorylase C-terminal" evidence="16">
    <location>
        <begin position="129"/>
        <end position="296"/>
    </location>
</feature>
<dbReference type="GO" id="GO:0004712">
    <property type="term" value="F:protein serine/threonine/tyrosine kinase activity"/>
    <property type="evidence" value="ECO:0007669"/>
    <property type="project" value="UniProtKB-UniRule"/>
</dbReference>
<dbReference type="GO" id="GO:0006109">
    <property type="term" value="P:regulation of carbohydrate metabolic process"/>
    <property type="evidence" value="ECO:0007669"/>
    <property type="project" value="UniProtKB-UniRule"/>
</dbReference>
<proteinExistence type="inferred from homology"/>
<name>A0A7U9XWD6_9MOLU</name>
<reference evidence="17" key="1">
    <citation type="submission" date="2021-01" db="EMBL/GenBank/DDBJ databases">
        <title>Draft genome sequence of Acholeplasmataceae bacterium strain Mahy22.</title>
        <authorList>
            <person name="Watanabe M."/>
            <person name="Kojima H."/>
            <person name="Fukui M."/>
        </authorList>
    </citation>
    <scope>NUCLEOTIDE SEQUENCE</scope>
    <source>
        <strain evidence="17">Mahy22</strain>
    </source>
</reference>
<evidence type="ECO:0000256" key="9">
    <source>
        <dbReference type="ARBA" id="ARBA00022840"/>
    </source>
</evidence>
<evidence type="ECO:0000256" key="3">
    <source>
        <dbReference type="ARBA" id="ARBA00006883"/>
    </source>
</evidence>
<feature type="binding site" evidence="14">
    <location>
        <begin position="152"/>
        <end position="159"/>
    </location>
    <ligand>
        <name>ATP</name>
        <dbReference type="ChEBI" id="CHEBI:30616"/>
    </ligand>
</feature>
<dbReference type="SUPFAM" id="SSF75138">
    <property type="entry name" value="HprK N-terminal domain-like"/>
    <property type="match status" value="1"/>
</dbReference>
<dbReference type="NCBIfam" id="TIGR00679">
    <property type="entry name" value="hpr-ser"/>
    <property type="match status" value="1"/>
</dbReference>
<keyword evidence="5 14" id="KW-0808">Transferase</keyword>
<feature type="active site" evidence="14">
    <location>
        <position position="158"/>
    </location>
</feature>
<dbReference type="InterPro" id="IPR028979">
    <property type="entry name" value="Ser_kin/Pase_Hpr-like_N_sf"/>
</dbReference>
<feature type="region of interest" description="Important for the catalytic mechanism of both phosphorylation and dephosphorylation" evidence="14">
    <location>
        <begin position="200"/>
        <end position="209"/>
    </location>
</feature>
<comment type="cofactor">
    <cofactor evidence="2 14">
        <name>Mg(2+)</name>
        <dbReference type="ChEBI" id="CHEBI:18420"/>
    </cofactor>
</comment>
<evidence type="ECO:0000256" key="5">
    <source>
        <dbReference type="ARBA" id="ARBA00022679"/>
    </source>
</evidence>
<dbReference type="HAMAP" id="MF_01249">
    <property type="entry name" value="HPr_kinase"/>
    <property type="match status" value="1"/>
</dbReference>
<evidence type="ECO:0000256" key="2">
    <source>
        <dbReference type="ARBA" id="ARBA00001946"/>
    </source>
</evidence>
<dbReference type="AlphaFoldDB" id="A0A7U9XWD6"/>
<dbReference type="EC" id="2.7.4.-" evidence="14"/>
<feature type="binding site" evidence="14">
    <location>
        <position position="201"/>
    </location>
    <ligand>
        <name>Mg(2+)</name>
        <dbReference type="ChEBI" id="CHEBI:18420"/>
    </ligand>
</feature>
<evidence type="ECO:0000256" key="8">
    <source>
        <dbReference type="ARBA" id="ARBA00022777"/>
    </source>
</evidence>
<dbReference type="InterPro" id="IPR027417">
    <property type="entry name" value="P-loop_NTPase"/>
</dbReference>
<feature type="binding site" evidence="14">
    <location>
        <position position="159"/>
    </location>
    <ligand>
        <name>Mg(2+)</name>
        <dbReference type="ChEBI" id="CHEBI:18420"/>
    </ligand>
</feature>
<dbReference type="KEGG" id="manr:MPAN_000560"/>
<accession>A0A7U9XWD6</accession>
<evidence type="ECO:0000256" key="13">
    <source>
        <dbReference type="ARBA" id="ARBA00047657"/>
    </source>
</evidence>
<feature type="active site" evidence="14">
    <location>
        <position position="242"/>
    </location>
</feature>
<dbReference type="GO" id="GO:0000287">
    <property type="term" value="F:magnesium ion binding"/>
    <property type="evidence" value="ECO:0007669"/>
    <property type="project" value="UniProtKB-UniRule"/>
</dbReference>
<keyword evidence="10 14" id="KW-0460">Magnesium</keyword>
<evidence type="ECO:0000256" key="6">
    <source>
        <dbReference type="ARBA" id="ARBA00022723"/>
    </source>
</evidence>
<comment type="function">
    <text evidence="14">Catalyzes the ATP- as well as the pyrophosphate-dependent phosphorylation of a specific serine residue in HPr, a phosphocarrier protein of the phosphoenolpyruvate-dependent sugar phosphotransferase system (PTS). HprK/P also catalyzes the pyrophosphate-producing, inorganic phosphate-dependent dephosphorylation (phosphorolysis) of seryl-phosphorylated HPr (P-Ser-HPr).</text>
</comment>
<dbReference type="Proteomes" id="UP000620133">
    <property type="component" value="Chromosome"/>
</dbReference>
<dbReference type="FunFam" id="3.40.50.300:FF:000174">
    <property type="entry name" value="HPr kinase/phosphorylase"/>
    <property type="match status" value="1"/>
</dbReference>
<dbReference type="RefSeq" id="WP_176239039.1">
    <property type="nucleotide sequence ID" value="NZ_AP024412.1"/>
</dbReference>
<comment type="subunit">
    <text evidence="14">Homohexamer.</text>
</comment>
<dbReference type="GO" id="GO:0000155">
    <property type="term" value="F:phosphorelay sensor kinase activity"/>
    <property type="evidence" value="ECO:0007669"/>
    <property type="project" value="InterPro"/>
</dbReference>
<evidence type="ECO:0000256" key="10">
    <source>
        <dbReference type="ARBA" id="ARBA00022842"/>
    </source>
</evidence>
<evidence type="ECO:0000256" key="11">
    <source>
        <dbReference type="ARBA" id="ARBA00023268"/>
    </source>
</evidence>
<evidence type="ECO:0000256" key="14">
    <source>
        <dbReference type="HAMAP-Rule" id="MF_01249"/>
    </source>
</evidence>
<feature type="active site" evidence="14">
    <location>
        <position position="137"/>
    </location>
</feature>
<organism evidence="17 18">
    <name type="scientific">Mariniplasma anaerobium</name>
    <dbReference type="NCBI Taxonomy" id="2735436"/>
    <lineage>
        <taxon>Bacteria</taxon>
        <taxon>Bacillati</taxon>
        <taxon>Mycoplasmatota</taxon>
        <taxon>Mollicutes</taxon>
        <taxon>Acholeplasmatales</taxon>
        <taxon>Acholeplasmataceae</taxon>
        <taxon>Mariniplasma</taxon>
    </lineage>
</organism>
<dbReference type="Gene3D" id="3.40.50.300">
    <property type="entry name" value="P-loop containing nucleotide triphosphate hydrolases"/>
    <property type="match status" value="1"/>
</dbReference>
<dbReference type="GO" id="GO:0005524">
    <property type="term" value="F:ATP binding"/>
    <property type="evidence" value="ECO:0007669"/>
    <property type="project" value="UniProtKB-UniRule"/>
</dbReference>
<dbReference type="InterPro" id="IPR011104">
    <property type="entry name" value="Hpr_kin/Pase_C"/>
</dbReference>
<dbReference type="PANTHER" id="PTHR30305">
    <property type="entry name" value="PROTEIN YJDM-RELATED"/>
    <property type="match status" value="1"/>
</dbReference>
<comment type="similarity">
    <text evidence="3 14">Belongs to the HPrK/P family.</text>
</comment>
<evidence type="ECO:0000256" key="4">
    <source>
        <dbReference type="ARBA" id="ARBA00022527"/>
    </source>
</evidence>